<dbReference type="InterPro" id="IPR028096">
    <property type="entry name" value="EfeO_Cupredoxin"/>
</dbReference>
<dbReference type="Pfam" id="PF13473">
    <property type="entry name" value="Cupredoxin_1"/>
    <property type="match status" value="1"/>
</dbReference>
<dbReference type="OrthoDB" id="5958460at2"/>
<evidence type="ECO:0000313" key="4">
    <source>
        <dbReference type="Proteomes" id="UP000379480"/>
    </source>
</evidence>
<dbReference type="SUPFAM" id="SSF49503">
    <property type="entry name" value="Cupredoxins"/>
    <property type="match status" value="1"/>
</dbReference>
<dbReference type="AlphaFoldDB" id="A0A5E7CPC4"/>
<organism evidence="3 4">
    <name type="scientific">Pseudomonas fluorescens</name>
    <dbReference type="NCBI Taxonomy" id="294"/>
    <lineage>
        <taxon>Bacteria</taxon>
        <taxon>Pseudomonadati</taxon>
        <taxon>Pseudomonadota</taxon>
        <taxon>Gammaproteobacteria</taxon>
        <taxon>Pseudomonadales</taxon>
        <taxon>Pseudomonadaceae</taxon>
        <taxon>Pseudomonas</taxon>
    </lineage>
</organism>
<feature type="signal peptide" evidence="1">
    <location>
        <begin position="1"/>
        <end position="37"/>
    </location>
</feature>
<evidence type="ECO:0000256" key="1">
    <source>
        <dbReference type="SAM" id="SignalP"/>
    </source>
</evidence>
<accession>A0A5E7CPC4</accession>
<dbReference type="EMBL" id="CABVHY010000014">
    <property type="protein sequence ID" value="VVO06873.1"/>
    <property type="molecule type" value="Genomic_DNA"/>
</dbReference>
<dbReference type="Proteomes" id="UP000379480">
    <property type="component" value="Unassembled WGS sequence"/>
</dbReference>
<dbReference type="Gene3D" id="2.60.40.420">
    <property type="entry name" value="Cupredoxins - blue copper proteins"/>
    <property type="match status" value="1"/>
</dbReference>
<feature type="chain" id="PRO_5022716049" description="EfeO-type cupredoxin-like domain-containing protein" evidence="1">
    <location>
        <begin position="38"/>
        <end position="125"/>
    </location>
</feature>
<proteinExistence type="predicted"/>
<evidence type="ECO:0000259" key="2">
    <source>
        <dbReference type="Pfam" id="PF13473"/>
    </source>
</evidence>
<evidence type="ECO:0000313" key="3">
    <source>
        <dbReference type="EMBL" id="VVO06873.1"/>
    </source>
</evidence>
<protein>
    <recommendedName>
        <fullName evidence="2">EfeO-type cupredoxin-like domain-containing protein</fullName>
    </recommendedName>
</protein>
<dbReference type="InterPro" id="IPR008972">
    <property type="entry name" value="Cupredoxin"/>
</dbReference>
<keyword evidence="1" id="KW-0732">Signal</keyword>
<reference evidence="3 4" key="1">
    <citation type="submission" date="2019-09" db="EMBL/GenBank/DDBJ databases">
        <authorList>
            <person name="Chandra G."/>
            <person name="Truman W A."/>
        </authorList>
    </citation>
    <scope>NUCLEOTIDE SEQUENCE [LARGE SCALE GENOMIC DNA]</scope>
    <source>
        <strain evidence="3">PS723</strain>
    </source>
</reference>
<gene>
    <name evidence="3" type="ORF">PS723_03096</name>
</gene>
<sequence length="125" mass="13893" precursor="true">MSRTPSTHRGRSRFACAHPRLAWLLLAWAITPLAAQAQLPTYELTLRDGHFTPALLEVPAGQRFKIVLKNIGQGPAEFESTPLRVEKVLSPGVTTFVVIHPLRPGHYPFFDEFNLQLPEGGILAK</sequence>
<dbReference type="RefSeq" id="WP_150804494.1">
    <property type="nucleotide sequence ID" value="NZ_CABVHY010000014.1"/>
</dbReference>
<feature type="domain" description="EfeO-type cupredoxin-like" evidence="2">
    <location>
        <begin position="22"/>
        <end position="123"/>
    </location>
</feature>
<name>A0A5E7CPC4_PSEFL</name>